<organism evidence="2 3">
    <name type="scientific">Meiothermus taiwanensis</name>
    <dbReference type="NCBI Taxonomy" id="172827"/>
    <lineage>
        <taxon>Bacteria</taxon>
        <taxon>Thermotogati</taxon>
        <taxon>Deinococcota</taxon>
        <taxon>Deinococci</taxon>
        <taxon>Thermales</taxon>
        <taxon>Thermaceae</taxon>
        <taxon>Meiothermus</taxon>
    </lineage>
</organism>
<accession>A0A399DTR4</accession>
<dbReference type="InterPro" id="IPR029441">
    <property type="entry name" value="Cass2"/>
</dbReference>
<evidence type="ECO:0000313" key="2">
    <source>
        <dbReference type="EMBL" id="RIH75644.1"/>
    </source>
</evidence>
<proteinExistence type="predicted"/>
<dbReference type="Gene3D" id="3.20.80.10">
    <property type="entry name" value="Regulatory factor, effector binding domain"/>
    <property type="match status" value="1"/>
</dbReference>
<dbReference type="Proteomes" id="UP000266089">
    <property type="component" value="Unassembled WGS sequence"/>
</dbReference>
<sequence length="182" mass="20782">MFRHREALWLVLHAVWSQTRSPGHNECMERPVHTLESGFFVAGYELRTSLALEQDPQTARIPPLWHKIESGALELLIPKRRARGKPFVVYFNYESEQGPFSVLLGYQVMGPDDVPPGLSGLNVPGGRYLMFSVPSAKPDSVKEAWQQVRAYFRQPGAPKRAFTFDYEVYENTQRVSLFVAIQ</sequence>
<dbReference type="EMBL" id="QWKX01000061">
    <property type="protein sequence ID" value="RIH75644.1"/>
    <property type="molecule type" value="Genomic_DNA"/>
</dbReference>
<dbReference type="InterPro" id="IPR053182">
    <property type="entry name" value="YobU-like_regulator"/>
</dbReference>
<reference evidence="2 3" key="1">
    <citation type="submission" date="2018-08" db="EMBL/GenBank/DDBJ databases">
        <title>Meiothermus cateniformans JCM 15151 genome sequencing project.</title>
        <authorList>
            <person name="Da Costa M.S."/>
            <person name="Albuquerque L."/>
            <person name="Raposo P."/>
            <person name="Froufe H.J.C."/>
            <person name="Barroso C.S."/>
            <person name="Egas C."/>
        </authorList>
    </citation>
    <scope>NUCLEOTIDE SEQUENCE [LARGE SCALE GENOMIC DNA]</scope>
    <source>
        <strain evidence="2 3">JCM 15151</strain>
    </source>
</reference>
<comment type="caution">
    <text evidence="2">The sequence shown here is derived from an EMBL/GenBank/DDBJ whole genome shotgun (WGS) entry which is preliminary data.</text>
</comment>
<name>A0A399DTR4_9DEIN</name>
<protein>
    <submittedName>
        <fullName evidence="2">Integron-associated effector binding protein</fullName>
    </submittedName>
</protein>
<dbReference type="PANTHER" id="PTHR36444:SF2">
    <property type="entry name" value="TRANSCRIPTIONAL REGULATOR PROTEIN YOBU-RELATED"/>
    <property type="match status" value="1"/>
</dbReference>
<dbReference type="InterPro" id="IPR010499">
    <property type="entry name" value="AraC_E-bd"/>
</dbReference>
<dbReference type="SMART" id="SM00871">
    <property type="entry name" value="AraC_E_bind"/>
    <property type="match status" value="1"/>
</dbReference>
<gene>
    <name evidence="2" type="ORF">Mcate_02129</name>
</gene>
<dbReference type="InterPro" id="IPR011256">
    <property type="entry name" value="Reg_factor_effector_dom_sf"/>
</dbReference>
<dbReference type="PANTHER" id="PTHR36444">
    <property type="entry name" value="TRANSCRIPTIONAL REGULATOR PROTEIN YOBU-RELATED"/>
    <property type="match status" value="1"/>
</dbReference>
<dbReference type="Pfam" id="PF14526">
    <property type="entry name" value="Cass2"/>
    <property type="match status" value="1"/>
</dbReference>
<feature type="domain" description="AraC effector-binding" evidence="1">
    <location>
        <begin position="28"/>
        <end position="182"/>
    </location>
</feature>
<evidence type="ECO:0000313" key="3">
    <source>
        <dbReference type="Proteomes" id="UP000266089"/>
    </source>
</evidence>
<dbReference type="AlphaFoldDB" id="A0A399DTR4"/>
<evidence type="ECO:0000259" key="1">
    <source>
        <dbReference type="SMART" id="SM00871"/>
    </source>
</evidence>
<dbReference type="SUPFAM" id="SSF55136">
    <property type="entry name" value="Probable bacterial effector-binding domain"/>
    <property type="match status" value="1"/>
</dbReference>